<comment type="caution">
    <text evidence="1">The sequence shown here is derived from an EMBL/GenBank/DDBJ whole genome shotgun (WGS) entry which is preliminary data.</text>
</comment>
<dbReference type="EMBL" id="JBHTMB010000004">
    <property type="protein sequence ID" value="MFD1231710.1"/>
    <property type="molecule type" value="Genomic_DNA"/>
</dbReference>
<proteinExistence type="predicted"/>
<sequence length="118" mass="13297">MPRFVCSACETELDRPEPPCTSCGGLDRHIYADVDAGTGSETHIGLKARYGTVGEVKPYMKQKVRRRWNHDRQREEWCGEVYDRENNRYSQAWYEIGTGEEAWGKAGEPPAAGSDLAS</sequence>
<evidence type="ECO:0000313" key="2">
    <source>
        <dbReference type="Proteomes" id="UP001597182"/>
    </source>
</evidence>
<keyword evidence="2" id="KW-1185">Reference proteome</keyword>
<reference evidence="2" key="1">
    <citation type="journal article" date="2019" name="Int. J. Syst. Evol. Microbiol.">
        <title>The Global Catalogue of Microorganisms (GCM) 10K type strain sequencing project: providing services to taxonomists for standard genome sequencing and annotation.</title>
        <authorList>
            <consortium name="The Broad Institute Genomics Platform"/>
            <consortium name="The Broad Institute Genome Sequencing Center for Infectious Disease"/>
            <person name="Wu L."/>
            <person name="Ma J."/>
        </authorList>
    </citation>
    <scope>NUCLEOTIDE SEQUENCE [LARGE SCALE GENOMIC DNA]</scope>
    <source>
        <strain evidence="2">CCUG 49018</strain>
    </source>
</reference>
<evidence type="ECO:0000313" key="1">
    <source>
        <dbReference type="EMBL" id="MFD1231710.1"/>
    </source>
</evidence>
<dbReference type="Proteomes" id="UP001597182">
    <property type="component" value="Unassembled WGS sequence"/>
</dbReference>
<gene>
    <name evidence="1" type="ORF">ACFQ34_00260</name>
</gene>
<dbReference type="RefSeq" id="WP_346090765.1">
    <property type="nucleotide sequence ID" value="NZ_BAABKS010000015.1"/>
</dbReference>
<name>A0ABW3VBQ2_9PSEU</name>
<evidence type="ECO:0008006" key="3">
    <source>
        <dbReference type="Google" id="ProtNLM"/>
    </source>
</evidence>
<accession>A0ABW3VBQ2</accession>
<protein>
    <recommendedName>
        <fullName evidence="3">Zinc ribbon protein</fullName>
    </recommendedName>
</protein>
<organism evidence="1 2">
    <name type="scientific">Pseudonocardia benzenivorans</name>
    <dbReference type="NCBI Taxonomy" id="228005"/>
    <lineage>
        <taxon>Bacteria</taxon>
        <taxon>Bacillati</taxon>
        <taxon>Actinomycetota</taxon>
        <taxon>Actinomycetes</taxon>
        <taxon>Pseudonocardiales</taxon>
        <taxon>Pseudonocardiaceae</taxon>
        <taxon>Pseudonocardia</taxon>
    </lineage>
</organism>